<feature type="domain" description="DUF6987" evidence="2">
    <location>
        <begin position="825"/>
        <end position="973"/>
    </location>
</feature>
<evidence type="ECO:0000313" key="3">
    <source>
        <dbReference type="EMBL" id="EEH10221.1"/>
    </source>
</evidence>
<dbReference type="STRING" id="447093.C0NG50"/>
<evidence type="ECO:0000256" key="1">
    <source>
        <dbReference type="SAM" id="MobiDB-lite"/>
    </source>
</evidence>
<dbReference type="GeneID" id="69034882"/>
<dbReference type="PANTHER" id="PTHR39461:SF1">
    <property type="entry name" value="LEA DOMAIN PROTEIN (AFU_ORTHOLOGUE AFUA_8G04920)"/>
    <property type="match status" value="1"/>
</dbReference>
<reference evidence="3" key="1">
    <citation type="submission" date="2009-02" db="EMBL/GenBank/DDBJ databases">
        <title>The Genome Sequence of Ajellomyces capsulatus strain G186AR.</title>
        <authorList>
            <consortium name="The Broad Institute Genome Sequencing Platform"/>
            <person name="Champion M."/>
            <person name="Cuomo C."/>
            <person name="Ma L.-J."/>
            <person name="Henn M.R."/>
            <person name="Sil A."/>
            <person name="Goldman B."/>
            <person name="Young S.K."/>
            <person name="Kodira C.D."/>
            <person name="Zeng Q."/>
            <person name="Koehrsen M."/>
            <person name="Alvarado L."/>
            <person name="Berlin A."/>
            <person name="Borenstein D."/>
            <person name="Chen Z."/>
            <person name="Engels R."/>
            <person name="Freedman E."/>
            <person name="Gellesch M."/>
            <person name="Goldberg J."/>
            <person name="Griggs A."/>
            <person name="Gujja S."/>
            <person name="Heiman D."/>
            <person name="Hepburn T."/>
            <person name="Howarth C."/>
            <person name="Jen D."/>
            <person name="Larson L."/>
            <person name="Lewis B."/>
            <person name="Mehta T."/>
            <person name="Park D."/>
            <person name="Pearson M."/>
            <person name="Roberts A."/>
            <person name="Saif S."/>
            <person name="Shea T."/>
            <person name="Shenoy N."/>
            <person name="Sisk P."/>
            <person name="Stolte C."/>
            <person name="Sykes S."/>
            <person name="Walk T."/>
            <person name="White J."/>
            <person name="Yandava C."/>
            <person name="Klein B."/>
            <person name="McEwen J.G."/>
            <person name="Puccia R."/>
            <person name="Goldman G.H."/>
            <person name="Felipe M.S."/>
            <person name="Nino-Vega G."/>
            <person name="San-Blas G."/>
            <person name="Taylor J."/>
            <person name="Mendoza L."/>
            <person name="Galagan J."/>
            <person name="Nusbaum C."/>
            <person name="Birren B."/>
        </authorList>
    </citation>
    <scope>NUCLEOTIDE SEQUENCE</scope>
    <source>
        <strain evidence="3">G186AR</strain>
    </source>
</reference>
<proteinExistence type="predicted"/>
<keyword evidence="4" id="KW-1185">Reference proteome</keyword>
<dbReference type="InterPro" id="IPR054256">
    <property type="entry name" value="DUF6987"/>
</dbReference>
<dbReference type="InterPro" id="IPR022124">
    <property type="entry name" value="DUF3659"/>
</dbReference>
<organism evidence="3 4">
    <name type="scientific">Ajellomyces capsulatus (strain G186AR / H82 / ATCC MYA-2454 / RMSCC 2432)</name>
    <name type="common">Darling's disease fungus</name>
    <name type="synonym">Histoplasma capsulatum</name>
    <dbReference type="NCBI Taxonomy" id="447093"/>
    <lineage>
        <taxon>Eukaryota</taxon>
        <taxon>Fungi</taxon>
        <taxon>Dikarya</taxon>
        <taxon>Ascomycota</taxon>
        <taxon>Pezizomycotina</taxon>
        <taxon>Eurotiomycetes</taxon>
        <taxon>Eurotiomycetidae</taxon>
        <taxon>Onygenales</taxon>
        <taxon>Ajellomycetaceae</taxon>
        <taxon>Histoplasma</taxon>
    </lineage>
</organism>
<dbReference type="RefSeq" id="XP_045290701.1">
    <property type="nucleotide sequence ID" value="XM_045428915.1"/>
</dbReference>
<accession>C0NG50</accession>
<name>C0NG50_AJECG</name>
<evidence type="ECO:0000313" key="4">
    <source>
        <dbReference type="Proteomes" id="UP000001631"/>
    </source>
</evidence>
<dbReference type="InParanoid" id="C0NG50"/>
<dbReference type="Pfam" id="PF22485">
    <property type="entry name" value="DUF6987"/>
    <property type="match status" value="1"/>
</dbReference>
<dbReference type="HOGENOM" id="CLU_002822_0_0_1"/>
<protein>
    <submittedName>
        <fullName evidence="3">LEA domain-containing protein</fullName>
    </submittedName>
</protein>
<gene>
    <name evidence="3" type="ORF">HCBG_01866</name>
</gene>
<dbReference type="EMBL" id="GG663364">
    <property type="protein sequence ID" value="EEH10221.1"/>
    <property type="molecule type" value="Genomic_DNA"/>
</dbReference>
<evidence type="ECO:0000259" key="2">
    <source>
        <dbReference type="Pfam" id="PF22485"/>
    </source>
</evidence>
<dbReference type="PANTHER" id="PTHR39461">
    <property type="entry name" value="LEA DOMAIN PROTEIN (AFU_ORTHOLOGUE AFUA_8G04920)"/>
    <property type="match status" value="1"/>
</dbReference>
<dbReference type="AlphaFoldDB" id="C0NG50"/>
<feature type="region of interest" description="Disordered" evidence="1">
    <location>
        <begin position="229"/>
        <end position="256"/>
    </location>
</feature>
<sequence length="1012" mass="107989">MASRPTVPAGPSTPSPTRTDRSGVSKNKSKLEEMPGHAKRKPPSIMSPKSPGEMTTAAKKGAGHGPVDLPKLKGLEVGDEGRIYGKDGKVLGRVVEGDPNDLVGQVVGGAGEIFDEHGRAVGRVEVLSKITQQQVNEPVSKTAPIDFDALQGLEVSEGGKIKSSTGEVIAKVVEGRPDDLVGFALNEQGEVIDGDGEAIGRVEILPQAGRKDDGNIKESGTEKQVKVNAEQATESVADVSANDAGPETKSPGAPDLSKLAGLIVNKNGEVADGAGNVHGKLEEGRLEDIVGKTVNERGLVLDNDGNIIGKAAVVEETVDKREDEGSNIPPLSTLEGLRCNKQGTIVDRDGNPVGKLVEGNARAIWKYGAQIDAQGQFSDNRGRVIGKAKTIEQKEGGEDVPFAGFESLFVSKDGWVEDENGNKIGQIVQGDSKKLLGRAVDPDGDILDKRGNVVGHAEKYEEKPGPEKEELSILKGLSPNKHGNIMGPDGIPIGRVIEGNPEQLVGKKVDENGCIWNDSGQHIGQCELIPEEERDIKAECPFAGIDVLVVVNDGLVEDENGNVVGKVSEGDVKKLRGRAVDEDGDIIDKHGNVKGHVEPYGALEEEVVGEDLSLLAGKAINKAGKIVDESGVTIGHVVSGDPKKLSGRTVDDKGQIWGDRGEVIGKAELMPEAKGNKADGPFSGFQSLTVGKDNVVLDSSCQVVGRVVEGDMENLMGRPVDKDGGITDKAGHTLGKAERLEPKEKKLEINPMSGRKVNKEGEVCDADGNLIGKLTAGKLNNLAGRSIDDSGYVVDNDGNKIGECTLLEHIHEEIEEPEMSPEQLEAEKHAEQERGLAKEMCSIVQQTLGKVGAVCEMIKEHTERADRTPKAELDEEELVRNVKPLIEEGSNHLQECNGALRALDPDGHIAAKAKSKSAQPEASHEEHQLADLLKELTSTVATTIDNARKRIADMPHAKKKLNPLWALLSEPMSTARVGWSPPHRRSWFGGQTAQWAGSGWLGKWAPRWIGYQ</sequence>
<feature type="compositionally biased region" description="Basic and acidic residues" evidence="1">
    <location>
        <begin position="18"/>
        <end position="36"/>
    </location>
</feature>
<dbReference type="Pfam" id="PF12396">
    <property type="entry name" value="DUF3659"/>
    <property type="match status" value="10"/>
</dbReference>
<dbReference type="Proteomes" id="UP000001631">
    <property type="component" value="Unassembled WGS sequence"/>
</dbReference>
<feature type="region of interest" description="Disordered" evidence="1">
    <location>
        <begin position="1"/>
        <end position="73"/>
    </location>
</feature>